<evidence type="ECO:0000259" key="3">
    <source>
        <dbReference type="Pfam" id="PF10536"/>
    </source>
</evidence>
<dbReference type="EMBL" id="CAEKKB010000007">
    <property type="protein sequence ID" value="CAB4316313.1"/>
    <property type="molecule type" value="Genomic_DNA"/>
</dbReference>
<keyword evidence="1" id="KW-0175">Coiled coil</keyword>
<evidence type="ECO:0000313" key="4">
    <source>
        <dbReference type="EMBL" id="CAB4316313.1"/>
    </source>
</evidence>
<evidence type="ECO:0000256" key="1">
    <source>
        <dbReference type="SAM" id="Coils"/>
    </source>
</evidence>
<feature type="coiled-coil region" evidence="1">
    <location>
        <begin position="771"/>
        <end position="798"/>
    </location>
</feature>
<dbReference type="GO" id="GO:0010073">
    <property type="term" value="P:meristem maintenance"/>
    <property type="evidence" value="ECO:0007669"/>
    <property type="project" value="InterPro"/>
</dbReference>
<sequence length="852" mass="95143">MSPEEAREYNNILVDALNEDETAFSNDFYDFAPLPATPRNMILGPYFYGRMPSSVVKVMRPQQKDICLFGKYLNWQGWDRPKLMRGWPTSGPEKWNKWLDRLSSLCDTQWREEGIYDAIMLCKSSFTCDRSLVAAGLCFWSTSTNTMKLRFGMMTPTLLDLAAMAGFRPCGGEVSALSSSKCEVDFGFTKKNKSYKVFMEANAQETGPLTHKEHTAFLMIWLCKYVFCMASAQVTLEVQPLAEALAKGHRLALGPMVLAYLYRGRSPDEFSVCLDREFPSYLGLKLSSLSLADNGQAAFRKSLWASILLSRDLHLGLSVGTHANYPCGVEVYFPSATGRQLGFTQAIPLPITESCNMGTSHRAKFKTKAECNVVSVDSKRMRKTFNMHIRDANFNSTTHFDTWWKHVTRDWFTSVSNIIFAKLFQKWPSTIKDATSCNSVSETGNVAREISSASPALPKKILLNKRNHSTMTGDSSSHSQAAASAKPKVVSRPKSLVIRTGRKTSMTYESSSDEDDDGIAKAPTKRPKKDPVIEDLPDLSSPGHSQEFIGFETEDQFDSPADNTVIAEVNEAVVAALADDNLGKHISPFNVVEIVKDTTQEINVGISKTVALSRTPVEVEFAQPIQDTTAITTHEMSVLQPRKKALPSEAILESLQGMRDYLATAKAATTSSYNSSLNIAAKATVQTILDKDHADLANEAQHTRLCSSIQSLLDAHFFPTEEEPTIKGFMKQLAEGIQAYNQAVMEYNDGQALIEKIQSTSHILQAHLHICHEGKGELDKLEEEQKKIEAKKSTILAKIDNAVQDSRPHQVKLEKFMQQQADFQEKEDDYKTLMSTRAELWVNFKTIIQKHL</sequence>
<organism evidence="4 5">
    <name type="scientific">Prunus armeniaca</name>
    <name type="common">Apricot</name>
    <name type="synonym">Armeniaca vulgaris</name>
    <dbReference type="NCBI Taxonomy" id="36596"/>
    <lineage>
        <taxon>Eukaryota</taxon>
        <taxon>Viridiplantae</taxon>
        <taxon>Streptophyta</taxon>
        <taxon>Embryophyta</taxon>
        <taxon>Tracheophyta</taxon>
        <taxon>Spermatophyta</taxon>
        <taxon>Magnoliopsida</taxon>
        <taxon>eudicotyledons</taxon>
        <taxon>Gunneridae</taxon>
        <taxon>Pentapetalae</taxon>
        <taxon>rosids</taxon>
        <taxon>fabids</taxon>
        <taxon>Rosales</taxon>
        <taxon>Rosaceae</taxon>
        <taxon>Amygdaloideae</taxon>
        <taxon>Amygdaleae</taxon>
        <taxon>Prunus</taxon>
    </lineage>
</organism>
<accession>A0A6J5XVQ9</accession>
<dbReference type="InterPro" id="IPR044824">
    <property type="entry name" value="MAIN-like"/>
</dbReference>
<feature type="domain" description="Aminotransferase-like plant mobile" evidence="3">
    <location>
        <begin position="114"/>
        <end position="263"/>
    </location>
</feature>
<feature type="region of interest" description="Disordered" evidence="2">
    <location>
        <begin position="468"/>
        <end position="541"/>
    </location>
</feature>
<dbReference type="OrthoDB" id="1258364at2759"/>
<evidence type="ECO:0000313" key="5">
    <source>
        <dbReference type="Proteomes" id="UP000507245"/>
    </source>
</evidence>
<dbReference type="PANTHER" id="PTHR46033">
    <property type="entry name" value="PROTEIN MAIN-LIKE 2"/>
    <property type="match status" value="1"/>
</dbReference>
<proteinExistence type="predicted"/>
<keyword evidence="5" id="KW-1185">Reference proteome</keyword>
<dbReference type="PANTHER" id="PTHR46033:SF65">
    <property type="entry name" value="AMINOTRANSFERASE-LIKE PLANT MOBILE DOMAIN-CONTAINING PROTEIN"/>
    <property type="match status" value="1"/>
</dbReference>
<feature type="compositionally biased region" description="Low complexity" evidence="2">
    <location>
        <begin position="475"/>
        <end position="485"/>
    </location>
</feature>
<dbReference type="Pfam" id="PF10536">
    <property type="entry name" value="PMD"/>
    <property type="match status" value="1"/>
</dbReference>
<dbReference type="Proteomes" id="UP000507245">
    <property type="component" value="Unassembled WGS sequence"/>
</dbReference>
<reference evidence="5" key="1">
    <citation type="journal article" date="2020" name="Genome Biol.">
        <title>Gamete binning: chromosome-level and haplotype-resolved genome assembly enabled by high-throughput single-cell sequencing of gamete genomes.</title>
        <authorList>
            <person name="Campoy J.A."/>
            <person name="Sun H."/>
            <person name="Goel M."/>
            <person name="Jiao W.-B."/>
            <person name="Folz-Donahue K."/>
            <person name="Wang N."/>
            <person name="Rubio M."/>
            <person name="Liu C."/>
            <person name="Kukat C."/>
            <person name="Ruiz D."/>
            <person name="Huettel B."/>
            <person name="Schneeberger K."/>
        </authorList>
    </citation>
    <scope>NUCLEOTIDE SEQUENCE [LARGE SCALE GENOMIC DNA]</scope>
    <source>
        <strain evidence="5">cv. Rojo Pasion</strain>
    </source>
</reference>
<dbReference type="AlphaFoldDB" id="A0A6J5XVQ9"/>
<dbReference type="InterPro" id="IPR019557">
    <property type="entry name" value="AminoTfrase-like_pln_mobile"/>
</dbReference>
<protein>
    <recommendedName>
        <fullName evidence="3">Aminotransferase-like plant mobile domain-containing protein</fullName>
    </recommendedName>
</protein>
<evidence type="ECO:0000256" key="2">
    <source>
        <dbReference type="SAM" id="MobiDB-lite"/>
    </source>
</evidence>
<name>A0A6J5XVQ9_PRUAR</name>
<gene>
    <name evidence="4" type="ORF">ORAREDHAP_LOCUS41397</name>
</gene>